<name>W6M6U9_9GAMM</name>
<dbReference type="SUPFAM" id="SSF88946">
    <property type="entry name" value="Sigma2 domain of RNA polymerase sigma factors"/>
    <property type="match status" value="1"/>
</dbReference>
<dbReference type="GO" id="GO:0003677">
    <property type="term" value="F:DNA binding"/>
    <property type="evidence" value="ECO:0007669"/>
    <property type="project" value="InterPro"/>
</dbReference>
<dbReference type="NCBIfam" id="TIGR02937">
    <property type="entry name" value="sigma70-ECF"/>
    <property type="match status" value="1"/>
</dbReference>
<dbReference type="InterPro" id="IPR013325">
    <property type="entry name" value="RNA_pol_sigma_r2"/>
</dbReference>
<evidence type="ECO:0000256" key="4">
    <source>
        <dbReference type="ARBA" id="ARBA00023163"/>
    </source>
</evidence>
<dbReference type="AlphaFoldDB" id="W6M6U9"/>
<dbReference type="Pfam" id="PF04542">
    <property type="entry name" value="Sigma70_r2"/>
    <property type="match status" value="1"/>
</dbReference>
<evidence type="ECO:0000256" key="2">
    <source>
        <dbReference type="ARBA" id="ARBA00023015"/>
    </source>
</evidence>
<evidence type="ECO:0008006" key="9">
    <source>
        <dbReference type="Google" id="ProtNLM"/>
    </source>
</evidence>
<dbReference type="InterPro" id="IPR007627">
    <property type="entry name" value="RNA_pol_sigma70_r2"/>
</dbReference>
<dbReference type="GO" id="GO:0016987">
    <property type="term" value="F:sigma factor activity"/>
    <property type="evidence" value="ECO:0007669"/>
    <property type="project" value="UniProtKB-KW"/>
</dbReference>
<keyword evidence="4" id="KW-0804">Transcription</keyword>
<evidence type="ECO:0000259" key="5">
    <source>
        <dbReference type="Pfam" id="PF04542"/>
    </source>
</evidence>
<dbReference type="PANTHER" id="PTHR43133:SF51">
    <property type="entry name" value="RNA POLYMERASE SIGMA FACTOR"/>
    <property type="match status" value="1"/>
</dbReference>
<organism evidence="7 8">
    <name type="scientific">Candidatus Competibacter denitrificans Run_A_D11</name>
    <dbReference type="NCBI Taxonomy" id="1400863"/>
    <lineage>
        <taxon>Bacteria</taxon>
        <taxon>Pseudomonadati</taxon>
        <taxon>Pseudomonadota</taxon>
        <taxon>Gammaproteobacteria</taxon>
        <taxon>Candidatus Competibacteraceae</taxon>
        <taxon>Candidatus Competibacter</taxon>
    </lineage>
</organism>
<evidence type="ECO:0000256" key="1">
    <source>
        <dbReference type="ARBA" id="ARBA00010641"/>
    </source>
</evidence>
<evidence type="ECO:0000256" key="3">
    <source>
        <dbReference type="ARBA" id="ARBA00023082"/>
    </source>
</evidence>
<dbReference type="Proteomes" id="UP000035760">
    <property type="component" value="Unassembled WGS sequence"/>
</dbReference>
<dbReference type="CDD" id="cd06171">
    <property type="entry name" value="Sigma70_r4"/>
    <property type="match status" value="1"/>
</dbReference>
<feature type="domain" description="RNA polymerase sigma-70 region 2" evidence="5">
    <location>
        <begin position="85"/>
        <end position="149"/>
    </location>
</feature>
<reference evidence="7" key="1">
    <citation type="submission" date="2013-07" db="EMBL/GenBank/DDBJ databases">
        <authorList>
            <person name="McIlroy S."/>
        </authorList>
    </citation>
    <scope>NUCLEOTIDE SEQUENCE [LARGE SCALE GENOMIC DNA]</scope>
    <source>
        <strain evidence="7">Run_A_D11</strain>
    </source>
</reference>
<sequence length="243" mass="26740">MALTAAVELKSKVYARNGSGKKADHPLGERSIRTVAPGQRLPSQPVARVLALVPPSAQPASAADAMAGTAVARAIPKTEELPGALIEAQRKRIFYFILKHVKNHHDAEDLTQEALLQAYLSFASFQGQSSFCTWMTGIALNIVRNYLNRAPQRRHCFVDEEALQDVASDVGDPVAETHLAQLLEQFEEELPKLAPRLREALVLVAVRGLSYEEVAQAQNTTVENVKNRLFRARQALRQAVLEA</sequence>
<accession>W6M6U9</accession>
<dbReference type="SUPFAM" id="SSF88659">
    <property type="entry name" value="Sigma3 and sigma4 domains of RNA polymerase sigma factors"/>
    <property type="match status" value="1"/>
</dbReference>
<dbReference type="InterPro" id="IPR013249">
    <property type="entry name" value="RNA_pol_sigma70_r4_t2"/>
</dbReference>
<dbReference type="InterPro" id="IPR036388">
    <property type="entry name" value="WH-like_DNA-bd_sf"/>
</dbReference>
<comment type="caution">
    <text evidence="7">The sequence shown here is derived from an EMBL/GenBank/DDBJ whole genome shotgun (WGS) entry which is preliminary data.</text>
</comment>
<dbReference type="InterPro" id="IPR039425">
    <property type="entry name" value="RNA_pol_sigma-70-like"/>
</dbReference>
<dbReference type="InterPro" id="IPR014284">
    <property type="entry name" value="RNA_pol_sigma-70_dom"/>
</dbReference>
<evidence type="ECO:0000313" key="7">
    <source>
        <dbReference type="EMBL" id="CDI03417.1"/>
    </source>
</evidence>
<dbReference type="OrthoDB" id="9803470at2"/>
<dbReference type="GO" id="GO:0006352">
    <property type="term" value="P:DNA-templated transcription initiation"/>
    <property type="evidence" value="ECO:0007669"/>
    <property type="project" value="InterPro"/>
</dbReference>
<reference evidence="7" key="2">
    <citation type="submission" date="2014-03" db="EMBL/GenBank/DDBJ databases">
        <title>Candidatus Competibacter-lineage genomes retrieved from metagenomes reveal functional metabolic diversity.</title>
        <authorList>
            <person name="McIlroy S.J."/>
            <person name="Albertsen M."/>
            <person name="Andresen E.K."/>
            <person name="Saunders A.M."/>
            <person name="Kristiansen R."/>
            <person name="Stokholm-Bjerregaard M."/>
            <person name="Nielsen K.L."/>
            <person name="Nielsen P.H."/>
        </authorList>
    </citation>
    <scope>NUCLEOTIDE SEQUENCE</scope>
    <source>
        <strain evidence="7">Run_A_D11</strain>
    </source>
</reference>
<dbReference type="STRING" id="1400863.BN873_490026"/>
<dbReference type="RefSeq" id="WP_048674136.1">
    <property type="nucleotide sequence ID" value="NZ_CBTJ020000057.1"/>
</dbReference>
<keyword evidence="3" id="KW-0731">Sigma factor</keyword>
<keyword evidence="8" id="KW-1185">Reference proteome</keyword>
<evidence type="ECO:0000313" key="8">
    <source>
        <dbReference type="Proteomes" id="UP000035760"/>
    </source>
</evidence>
<comment type="similarity">
    <text evidence="1">Belongs to the sigma-70 factor family. ECF subfamily.</text>
</comment>
<dbReference type="Gene3D" id="1.10.10.10">
    <property type="entry name" value="Winged helix-like DNA-binding domain superfamily/Winged helix DNA-binding domain"/>
    <property type="match status" value="1"/>
</dbReference>
<dbReference type="Gene3D" id="1.10.1740.10">
    <property type="match status" value="1"/>
</dbReference>
<gene>
    <name evidence="7" type="ORF">BN873_490026</name>
</gene>
<feature type="domain" description="RNA polymerase sigma factor 70 region 4 type 2" evidence="6">
    <location>
        <begin position="184"/>
        <end position="236"/>
    </location>
</feature>
<dbReference type="InterPro" id="IPR013324">
    <property type="entry name" value="RNA_pol_sigma_r3/r4-like"/>
</dbReference>
<dbReference type="PANTHER" id="PTHR43133">
    <property type="entry name" value="RNA POLYMERASE ECF-TYPE SIGMA FACTO"/>
    <property type="match status" value="1"/>
</dbReference>
<dbReference type="EMBL" id="CBTJ020000057">
    <property type="protein sequence ID" value="CDI03417.1"/>
    <property type="molecule type" value="Genomic_DNA"/>
</dbReference>
<protein>
    <recommendedName>
        <fullName evidence="9">RNA polymerase, sigma-24 subunit, ECF subfamily</fullName>
    </recommendedName>
</protein>
<proteinExistence type="inferred from homology"/>
<keyword evidence="2" id="KW-0805">Transcription regulation</keyword>
<dbReference type="Pfam" id="PF08281">
    <property type="entry name" value="Sigma70_r4_2"/>
    <property type="match status" value="1"/>
</dbReference>
<evidence type="ECO:0000259" key="6">
    <source>
        <dbReference type="Pfam" id="PF08281"/>
    </source>
</evidence>